<proteinExistence type="predicted"/>
<organism evidence="1 2">
    <name type="scientific">Bacillus weihaiensis</name>
    <dbReference type="NCBI Taxonomy" id="1547283"/>
    <lineage>
        <taxon>Bacteria</taxon>
        <taxon>Bacillati</taxon>
        <taxon>Bacillota</taxon>
        <taxon>Bacilli</taxon>
        <taxon>Bacillales</taxon>
        <taxon>Bacillaceae</taxon>
        <taxon>Bacillus</taxon>
    </lineage>
</organism>
<evidence type="ECO:0008006" key="3">
    <source>
        <dbReference type="Google" id="ProtNLM"/>
    </source>
</evidence>
<dbReference type="RefSeq" id="WP_072581996.1">
    <property type="nucleotide sequence ID" value="NZ_CP016021.1"/>
</dbReference>
<reference evidence="1 2" key="1">
    <citation type="journal article" date="2016" name="Sci. Rep.">
        <title>Complete genome sequence and transcriptomic analysis of a novel marine strain Bacillus weihaiensis reveals the mechanism of brown algae degradation.</title>
        <authorList>
            <person name="Zhu Y."/>
            <person name="Chen P."/>
            <person name="Bao Y."/>
            <person name="Men Y."/>
            <person name="Zeng Y."/>
            <person name="Yang J."/>
            <person name="Sun J."/>
            <person name="Sun Y."/>
        </authorList>
    </citation>
    <scope>NUCLEOTIDE SEQUENCE [LARGE SCALE GENOMIC DNA]</scope>
    <source>
        <strain evidence="1 2">Alg07</strain>
        <plasmid evidence="2">Plasmid</plasmid>
    </source>
</reference>
<sequence>MILGEKEENLPELYKKVLVMIPKGSDKPVKVSEISKLTGIGSVTVREIVSKLRVTYGYKIGTSNEAGRSGYYIIETAEEKEATIRNLRSRAYKILKVAKCNREWTRSISTRNDFVEIH</sequence>
<evidence type="ECO:0000313" key="1">
    <source>
        <dbReference type="EMBL" id="APH07217.1"/>
    </source>
</evidence>
<dbReference type="AlphaFoldDB" id="A0A1L3MY09"/>
<dbReference type="Proteomes" id="UP000181936">
    <property type="component" value="Plasmid unnamed"/>
</dbReference>
<name>A0A1L3MY09_9BACI</name>
<geneLocation type="plasmid" evidence="1">
    <name>unnamed</name>
</geneLocation>
<keyword evidence="2" id="KW-1185">Reference proteome</keyword>
<gene>
    <name evidence="1" type="ORF">A9C19_20645</name>
</gene>
<keyword evidence="1" id="KW-0614">Plasmid</keyword>
<dbReference type="EMBL" id="CP016021">
    <property type="protein sequence ID" value="APH07217.1"/>
    <property type="molecule type" value="Genomic_DNA"/>
</dbReference>
<dbReference type="KEGG" id="bwh:A9C19_20645"/>
<evidence type="ECO:0000313" key="2">
    <source>
        <dbReference type="Proteomes" id="UP000181936"/>
    </source>
</evidence>
<dbReference type="OrthoDB" id="2296456at2"/>
<protein>
    <recommendedName>
        <fullName evidence="3">Helix-turn-helix type 11 domain-containing protein</fullName>
    </recommendedName>
</protein>
<accession>A0A1L3MY09</accession>